<dbReference type="PIRSF" id="PIRSF017082">
    <property type="entry name" value="YflP"/>
    <property type="match status" value="1"/>
</dbReference>
<dbReference type="AlphaFoldDB" id="A0A261S3Z5"/>
<dbReference type="PROSITE" id="PS51257">
    <property type="entry name" value="PROKAR_LIPOPROTEIN"/>
    <property type="match status" value="1"/>
</dbReference>
<dbReference type="RefSeq" id="WP_094855617.1">
    <property type="nucleotide sequence ID" value="NZ_NEVM01000005.1"/>
</dbReference>
<comment type="similarity">
    <text evidence="1">Belongs to the UPF0065 (bug) family.</text>
</comment>
<evidence type="ECO:0000313" key="4">
    <source>
        <dbReference type="Proteomes" id="UP000216020"/>
    </source>
</evidence>
<dbReference type="CDD" id="cd07012">
    <property type="entry name" value="PBP2_Bug_TTT"/>
    <property type="match status" value="1"/>
</dbReference>
<proteinExistence type="inferred from homology"/>
<dbReference type="InterPro" id="IPR042100">
    <property type="entry name" value="Bug_dom1"/>
</dbReference>
<dbReference type="Proteomes" id="UP000216020">
    <property type="component" value="Unassembled WGS sequence"/>
</dbReference>
<protein>
    <submittedName>
        <fullName evidence="3">LacI family transcriptional regulator</fullName>
    </submittedName>
</protein>
<keyword evidence="2" id="KW-0732">Signal</keyword>
<feature type="chain" id="PRO_5012831027" evidence="2">
    <location>
        <begin position="27"/>
        <end position="330"/>
    </location>
</feature>
<accession>A0A261S3Z5</accession>
<reference evidence="4" key="1">
    <citation type="submission" date="2017-05" db="EMBL/GenBank/DDBJ databases">
        <title>Complete and WGS of Bordetella genogroups.</title>
        <authorList>
            <person name="Spilker T."/>
            <person name="Lipuma J."/>
        </authorList>
    </citation>
    <scope>NUCLEOTIDE SEQUENCE [LARGE SCALE GENOMIC DNA]</scope>
    <source>
        <strain evidence="4">AU16122</strain>
    </source>
</reference>
<evidence type="ECO:0000313" key="3">
    <source>
        <dbReference type="EMBL" id="OZI31203.1"/>
    </source>
</evidence>
<evidence type="ECO:0000256" key="2">
    <source>
        <dbReference type="SAM" id="SignalP"/>
    </source>
</evidence>
<dbReference type="PANTHER" id="PTHR42928:SF5">
    <property type="entry name" value="BLR1237 PROTEIN"/>
    <property type="match status" value="1"/>
</dbReference>
<dbReference type="EMBL" id="NEVM01000005">
    <property type="protein sequence ID" value="OZI31203.1"/>
    <property type="molecule type" value="Genomic_DNA"/>
</dbReference>
<dbReference type="PANTHER" id="PTHR42928">
    <property type="entry name" value="TRICARBOXYLATE-BINDING PROTEIN"/>
    <property type="match status" value="1"/>
</dbReference>
<dbReference type="Gene3D" id="3.40.190.10">
    <property type="entry name" value="Periplasmic binding protein-like II"/>
    <property type="match status" value="1"/>
</dbReference>
<dbReference type="InterPro" id="IPR005064">
    <property type="entry name" value="BUG"/>
</dbReference>
<keyword evidence="4" id="KW-1185">Reference proteome</keyword>
<comment type="caution">
    <text evidence="3">The sequence shown here is derived from an EMBL/GenBank/DDBJ whole genome shotgun (WGS) entry which is preliminary data.</text>
</comment>
<dbReference type="Gene3D" id="3.40.190.150">
    <property type="entry name" value="Bordetella uptake gene, domain 1"/>
    <property type="match status" value="1"/>
</dbReference>
<dbReference type="Pfam" id="PF03401">
    <property type="entry name" value="TctC"/>
    <property type="match status" value="1"/>
</dbReference>
<dbReference type="SUPFAM" id="SSF53850">
    <property type="entry name" value="Periplasmic binding protein-like II"/>
    <property type="match status" value="1"/>
</dbReference>
<dbReference type="OrthoDB" id="8678477at2"/>
<organism evidence="3 4">
    <name type="scientific">Bordetella genomosp. 10</name>
    <dbReference type="NCBI Taxonomy" id="1416804"/>
    <lineage>
        <taxon>Bacteria</taxon>
        <taxon>Pseudomonadati</taxon>
        <taxon>Pseudomonadota</taxon>
        <taxon>Betaproteobacteria</taxon>
        <taxon>Burkholderiales</taxon>
        <taxon>Alcaligenaceae</taxon>
        <taxon>Bordetella</taxon>
    </lineage>
</organism>
<evidence type="ECO:0000256" key="1">
    <source>
        <dbReference type="ARBA" id="ARBA00006987"/>
    </source>
</evidence>
<gene>
    <name evidence="3" type="ORF">CAL29_25065</name>
</gene>
<sequence>MHKPLSASLAMLAACAAVAAAGPAQAADAYPDHRVTLIVPFVPGGGTDSGARVLATKLSEKWHQSVVVENRGGAGGILGADAVARAKPDGYTLLMGNVGTQSINPYLYGKLPYDPAKAFVPISMVADLPLILVTSPKFKATDLKQIIALGKAEPNAYSYASSGIGNSTHLAMEVFESASGARFRHIPYKGGGQANADVMSGEVPMQFTSIFGAVGMITSGKFRPIAVAGPERSLALPDVPTMKEAGLENADFASWIGVLAPAGTPAPIVEKIAADIREVMSTKEVKDLLEAQGAVPHTSTPKAFADHIAADNRRLSALIRKLGIHADSAQ</sequence>
<feature type="signal peptide" evidence="2">
    <location>
        <begin position="1"/>
        <end position="26"/>
    </location>
</feature>
<name>A0A261S3Z5_9BORD</name>